<dbReference type="Proteomes" id="UP001381693">
    <property type="component" value="Unassembled WGS sequence"/>
</dbReference>
<proteinExistence type="predicted"/>
<accession>A0AAN8X5H9</accession>
<organism evidence="1 2">
    <name type="scientific">Halocaridina rubra</name>
    <name type="common">Hawaiian red shrimp</name>
    <dbReference type="NCBI Taxonomy" id="373956"/>
    <lineage>
        <taxon>Eukaryota</taxon>
        <taxon>Metazoa</taxon>
        <taxon>Ecdysozoa</taxon>
        <taxon>Arthropoda</taxon>
        <taxon>Crustacea</taxon>
        <taxon>Multicrustacea</taxon>
        <taxon>Malacostraca</taxon>
        <taxon>Eumalacostraca</taxon>
        <taxon>Eucarida</taxon>
        <taxon>Decapoda</taxon>
        <taxon>Pleocyemata</taxon>
        <taxon>Caridea</taxon>
        <taxon>Atyoidea</taxon>
        <taxon>Atyidae</taxon>
        <taxon>Halocaridina</taxon>
    </lineage>
</organism>
<evidence type="ECO:0000313" key="2">
    <source>
        <dbReference type="Proteomes" id="UP001381693"/>
    </source>
</evidence>
<dbReference type="EMBL" id="JAXCGZ010009504">
    <property type="protein sequence ID" value="KAK7076952.1"/>
    <property type="molecule type" value="Genomic_DNA"/>
</dbReference>
<gene>
    <name evidence="1" type="ORF">SK128_019961</name>
</gene>
<evidence type="ECO:0000313" key="1">
    <source>
        <dbReference type="EMBL" id="KAK7076952.1"/>
    </source>
</evidence>
<keyword evidence="2" id="KW-1185">Reference proteome</keyword>
<dbReference type="AlphaFoldDB" id="A0AAN8X5H9"/>
<comment type="caution">
    <text evidence="1">The sequence shown here is derived from an EMBL/GenBank/DDBJ whole genome shotgun (WGS) entry which is preliminary data.</text>
</comment>
<reference evidence="1 2" key="1">
    <citation type="submission" date="2023-11" db="EMBL/GenBank/DDBJ databases">
        <title>Halocaridina rubra genome assembly.</title>
        <authorList>
            <person name="Smith C."/>
        </authorList>
    </citation>
    <scope>NUCLEOTIDE SEQUENCE [LARGE SCALE GENOMIC DNA]</scope>
    <source>
        <strain evidence="1">EP-1</strain>
        <tissue evidence="1">Whole</tissue>
    </source>
</reference>
<protein>
    <submittedName>
        <fullName evidence="1">Uncharacterized protein</fullName>
    </submittedName>
</protein>
<sequence length="161" mass="16641">MSDNCDSGGGGGGGGGGGDSGCHSGGGGGGSGFSGGGFDCDTSHYSHRGDVFTMENGRPFHSGTAMHSGVGPDRGTGRTRKQTFLCCAFVILFIWDLRKAVFFKSCLLFIQTTLAQKEDVPAFGDGQLWRKKKTSLLSGLAKTAVADQETASVCAVQMIMV</sequence>
<name>A0AAN8X5H9_HALRR</name>